<organism evidence="6 7">
    <name type="scientific">Ignicoccus islandicus DSM 13165</name>
    <dbReference type="NCBI Taxonomy" id="940295"/>
    <lineage>
        <taxon>Archaea</taxon>
        <taxon>Thermoproteota</taxon>
        <taxon>Thermoprotei</taxon>
        <taxon>Desulfurococcales</taxon>
        <taxon>Desulfurococcaceae</taxon>
        <taxon>Ignicoccus</taxon>
    </lineage>
</organism>
<comment type="similarity">
    <text evidence="1 5">Belongs to the eukaryotic ribosomal protein eS8 family.</text>
</comment>
<evidence type="ECO:0000313" key="7">
    <source>
        <dbReference type="Proteomes" id="UP000060778"/>
    </source>
</evidence>
<dbReference type="HAMAP" id="MF_00029">
    <property type="entry name" value="Ribosomal_eS8"/>
    <property type="match status" value="1"/>
</dbReference>
<dbReference type="Proteomes" id="UP000060778">
    <property type="component" value="Chromosome"/>
</dbReference>
<dbReference type="InterPro" id="IPR001047">
    <property type="entry name" value="Ribosomal_eS8"/>
</dbReference>
<name>A0A0U3F7J4_9CREN</name>
<dbReference type="AlphaFoldDB" id="A0A0U3F7J4"/>
<dbReference type="GeneID" id="30679999"/>
<evidence type="ECO:0000256" key="2">
    <source>
        <dbReference type="ARBA" id="ARBA00022980"/>
    </source>
</evidence>
<comment type="subunit">
    <text evidence="5">Part of the 30S ribosomal subunit.</text>
</comment>
<proteinExistence type="inferred from homology"/>
<dbReference type="PATRIC" id="fig|940295.4.peg.591"/>
<dbReference type="KEGG" id="iis:EYM_03030"/>
<reference evidence="6 7" key="1">
    <citation type="submission" date="2013-11" db="EMBL/GenBank/DDBJ databases">
        <title>Comparative genomics of Ignicoccus.</title>
        <authorList>
            <person name="Podar M."/>
        </authorList>
    </citation>
    <scope>NUCLEOTIDE SEQUENCE [LARGE SCALE GENOMIC DNA]</scope>
    <source>
        <strain evidence="6 7">DSM 13165</strain>
    </source>
</reference>
<dbReference type="CDD" id="cd11382">
    <property type="entry name" value="Ribosomal_S8e"/>
    <property type="match status" value="1"/>
</dbReference>
<dbReference type="InterPro" id="IPR020919">
    <property type="entry name" value="Ribosomal_protein_eS8_arc"/>
</dbReference>
<protein>
    <recommendedName>
        <fullName evidence="4 5">Small ribosomal subunit protein eS8</fullName>
    </recommendedName>
</protein>
<keyword evidence="3 5" id="KW-0687">Ribonucleoprotein</keyword>
<dbReference type="Gene3D" id="2.40.10.310">
    <property type="match status" value="1"/>
</dbReference>
<dbReference type="OrthoDB" id="372305at2157"/>
<keyword evidence="2 5" id="KW-0689">Ribosomal protein</keyword>
<dbReference type="EMBL" id="CP006867">
    <property type="protein sequence ID" value="ALU11609.1"/>
    <property type="molecule type" value="Genomic_DNA"/>
</dbReference>
<dbReference type="NCBIfam" id="TIGR00307">
    <property type="entry name" value="eS8"/>
    <property type="match status" value="1"/>
</dbReference>
<gene>
    <name evidence="5" type="primary">rps8e</name>
    <name evidence="6" type="ORF">EYM_03030</name>
</gene>
<dbReference type="GO" id="GO:1990904">
    <property type="term" value="C:ribonucleoprotein complex"/>
    <property type="evidence" value="ECO:0007669"/>
    <property type="project" value="UniProtKB-KW"/>
</dbReference>
<dbReference type="InterPro" id="IPR022309">
    <property type="entry name" value="Ribosomal_Se8/biogenesis_NSA2"/>
</dbReference>
<dbReference type="GO" id="GO:0003735">
    <property type="term" value="F:structural constituent of ribosome"/>
    <property type="evidence" value="ECO:0007669"/>
    <property type="project" value="InterPro"/>
</dbReference>
<dbReference type="GO" id="GO:0006412">
    <property type="term" value="P:translation"/>
    <property type="evidence" value="ECO:0007669"/>
    <property type="project" value="UniProtKB-UniRule"/>
</dbReference>
<evidence type="ECO:0000256" key="3">
    <source>
        <dbReference type="ARBA" id="ARBA00023274"/>
    </source>
</evidence>
<evidence type="ECO:0000256" key="4">
    <source>
        <dbReference type="ARBA" id="ARBA00035277"/>
    </source>
</evidence>
<evidence type="ECO:0000313" key="6">
    <source>
        <dbReference type="EMBL" id="ALU11609.1"/>
    </source>
</evidence>
<keyword evidence="7" id="KW-1185">Reference proteome</keyword>
<dbReference type="RefSeq" id="WP_075049596.1">
    <property type="nucleotide sequence ID" value="NZ_CP006867.1"/>
</dbReference>
<sequence>MGVYHGNDLKKITGGKKRRHVKVKRKYWTGRFPINTTLSDKELRKIERVRGGNYKVKLRYAQYANVTDPRNYETKKVKILRVLETPANKELARHGIIVKGTLIETEIGVAKVTSRPGQSGVINAILLPEVQVQRKKK</sequence>
<evidence type="ECO:0000256" key="5">
    <source>
        <dbReference type="HAMAP-Rule" id="MF_00029"/>
    </source>
</evidence>
<accession>A0A0U3F7J4</accession>
<dbReference type="GO" id="GO:0005840">
    <property type="term" value="C:ribosome"/>
    <property type="evidence" value="ECO:0007669"/>
    <property type="project" value="UniProtKB-KW"/>
</dbReference>
<dbReference type="Pfam" id="PF01201">
    <property type="entry name" value="Ribosomal_S8e"/>
    <property type="match status" value="1"/>
</dbReference>
<evidence type="ECO:0000256" key="1">
    <source>
        <dbReference type="ARBA" id="ARBA00005257"/>
    </source>
</evidence>
<dbReference type="STRING" id="940295.EYM_03030"/>
<dbReference type="PANTHER" id="PTHR10394">
    <property type="entry name" value="40S RIBOSOMAL PROTEIN S8"/>
    <property type="match status" value="1"/>
</dbReference>